<evidence type="ECO:0000259" key="2">
    <source>
        <dbReference type="PROSITE" id="PS50943"/>
    </source>
</evidence>
<dbReference type="PROSITE" id="PS50943">
    <property type="entry name" value="HTH_CROC1"/>
    <property type="match status" value="1"/>
</dbReference>
<dbReference type="SMART" id="SM00530">
    <property type="entry name" value="HTH_XRE"/>
    <property type="match status" value="1"/>
</dbReference>
<keyword evidence="1" id="KW-0238">DNA-binding</keyword>
<organism evidence="3 4">
    <name type="scientific">Actinomadura rudentiformis</name>
    <dbReference type="NCBI Taxonomy" id="359158"/>
    <lineage>
        <taxon>Bacteria</taxon>
        <taxon>Bacillati</taxon>
        <taxon>Actinomycetota</taxon>
        <taxon>Actinomycetes</taxon>
        <taxon>Streptosporangiales</taxon>
        <taxon>Thermomonosporaceae</taxon>
        <taxon>Actinomadura</taxon>
    </lineage>
</organism>
<reference evidence="3 4" key="1">
    <citation type="submission" date="2019-09" db="EMBL/GenBank/DDBJ databases">
        <title>Actinomadura physcomitrii sp. nov., a novel actinomycete isolated from moss [Physcomitrium sphaericum (Ludw) Fuernr].</title>
        <authorList>
            <person name="Zhuang X."/>
            <person name="Liu C."/>
        </authorList>
    </citation>
    <scope>NUCLEOTIDE SEQUENCE [LARGE SCALE GENOMIC DNA]</scope>
    <source>
        <strain evidence="3 4">HMC1</strain>
    </source>
</reference>
<dbReference type="InterPro" id="IPR001387">
    <property type="entry name" value="Cro/C1-type_HTH"/>
</dbReference>
<dbReference type="RefSeq" id="WP_151565889.1">
    <property type="nucleotide sequence ID" value="NZ_WBMT01000018.1"/>
</dbReference>
<evidence type="ECO:0000256" key="1">
    <source>
        <dbReference type="ARBA" id="ARBA00023125"/>
    </source>
</evidence>
<dbReference type="Proteomes" id="UP000468735">
    <property type="component" value="Unassembled WGS sequence"/>
</dbReference>
<dbReference type="InterPro" id="IPR014710">
    <property type="entry name" value="RmlC-like_jellyroll"/>
</dbReference>
<dbReference type="GO" id="GO:0003700">
    <property type="term" value="F:DNA-binding transcription factor activity"/>
    <property type="evidence" value="ECO:0007669"/>
    <property type="project" value="TreeGrafter"/>
</dbReference>
<dbReference type="OrthoDB" id="5584941at2"/>
<comment type="caution">
    <text evidence="3">The sequence shown here is derived from an EMBL/GenBank/DDBJ whole genome shotgun (WGS) entry which is preliminary data.</text>
</comment>
<evidence type="ECO:0000313" key="3">
    <source>
        <dbReference type="EMBL" id="KAB2343665.1"/>
    </source>
</evidence>
<name>A0A6H9YRK0_9ACTN</name>
<evidence type="ECO:0000313" key="4">
    <source>
        <dbReference type="Proteomes" id="UP000468735"/>
    </source>
</evidence>
<dbReference type="Pfam" id="PF07883">
    <property type="entry name" value="Cupin_2"/>
    <property type="match status" value="1"/>
</dbReference>
<dbReference type="CDD" id="cd00093">
    <property type="entry name" value="HTH_XRE"/>
    <property type="match status" value="1"/>
</dbReference>
<sequence length="187" mass="20309">MPDCVAVVAGNLRRLREERALTLGALAERSGVAKGTVSALERGHGNPTIETLFALAYALDVTLADLVEEPEMPETAVVRAADRPMIPGTPLEARLLRRSRHPETTVEVYELLLHPGADHRAKAHRAGTRECMYVIEGEVETGLHDEPVRLGPGDFASFPADAPHDYRSHGAARALLIMTLPKRSPAQ</sequence>
<dbReference type="InterPro" id="IPR013096">
    <property type="entry name" value="Cupin_2"/>
</dbReference>
<dbReference type="AlphaFoldDB" id="A0A6H9YRK0"/>
<dbReference type="GO" id="GO:0005829">
    <property type="term" value="C:cytosol"/>
    <property type="evidence" value="ECO:0007669"/>
    <property type="project" value="TreeGrafter"/>
</dbReference>
<dbReference type="SUPFAM" id="SSF51182">
    <property type="entry name" value="RmlC-like cupins"/>
    <property type="match status" value="1"/>
</dbReference>
<feature type="domain" description="HTH cro/C1-type" evidence="2">
    <location>
        <begin position="12"/>
        <end position="66"/>
    </location>
</feature>
<dbReference type="InterPro" id="IPR011051">
    <property type="entry name" value="RmlC_Cupin_sf"/>
</dbReference>
<dbReference type="GO" id="GO:0003677">
    <property type="term" value="F:DNA binding"/>
    <property type="evidence" value="ECO:0007669"/>
    <property type="project" value="UniProtKB-KW"/>
</dbReference>
<proteinExistence type="predicted"/>
<dbReference type="Gene3D" id="1.10.260.40">
    <property type="entry name" value="lambda repressor-like DNA-binding domains"/>
    <property type="match status" value="1"/>
</dbReference>
<dbReference type="PANTHER" id="PTHR46797:SF1">
    <property type="entry name" value="METHYLPHOSPHONATE SYNTHASE"/>
    <property type="match status" value="1"/>
</dbReference>
<dbReference type="PANTHER" id="PTHR46797">
    <property type="entry name" value="HTH-TYPE TRANSCRIPTIONAL REGULATOR"/>
    <property type="match status" value="1"/>
</dbReference>
<dbReference type="Pfam" id="PF01381">
    <property type="entry name" value="HTH_3"/>
    <property type="match status" value="1"/>
</dbReference>
<accession>A0A6H9YRK0</accession>
<dbReference type="InterPro" id="IPR010982">
    <property type="entry name" value="Lambda_DNA-bd_dom_sf"/>
</dbReference>
<protein>
    <submittedName>
        <fullName evidence="3">Helix-turn-helix domain-containing protein</fullName>
    </submittedName>
</protein>
<dbReference type="EMBL" id="WBMT01000018">
    <property type="protein sequence ID" value="KAB2343665.1"/>
    <property type="molecule type" value="Genomic_DNA"/>
</dbReference>
<dbReference type="SUPFAM" id="SSF47413">
    <property type="entry name" value="lambda repressor-like DNA-binding domains"/>
    <property type="match status" value="1"/>
</dbReference>
<dbReference type="CDD" id="cd02209">
    <property type="entry name" value="cupin_XRE_C"/>
    <property type="match status" value="1"/>
</dbReference>
<keyword evidence="4" id="KW-1185">Reference proteome</keyword>
<gene>
    <name evidence="3" type="ORF">F8566_33590</name>
</gene>
<dbReference type="Gene3D" id="2.60.120.10">
    <property type="entry name" value="Jelly Rolls"/>
    <property type="match status" value="1"/>
</dbReference>
<dbReference type="InterPro" id="IPR050807">
    <property type="entry name" value="TransReg_Diox_bact_type"/>
</dbReference>